<proteinExistence type="predicted"/>
<dbReference type="EMBL" id="KN847007">
    <property type="protein sequence ID" value="KIW87013.1"/>
    <property type="molecule type" value="Genomic_DNA"/>
</dbReference>
<dbReference type="Proteomes" id="UP000053789">
    <property type="component" value="Unassembled WGS sequence"/>
</dbReference>
<evidence type="ECO:0000256" key="1">
    <source>
        <dbReference type="SAM" id="Coils"/>
    </source>
</evidence>
<reference evidence="3" key="1">
    <citation type="submission" date="2015-01" db="EMBL/GenBank/DDBJ databases">
        <title>The Genome Sequence of Cladophialophora bantiana CBS 173.52.</title>
        <authorList>
            <consortium name="The Broad Institute Genomics Platform"/>
            <person name="Cuomo C."/>
            <person name="de Hoog S."/>
            <person name="Gorbushina A."/>
            <person name="Stielow B."/>
            <person name="Teixiera M."/>
            <person name="Abouelleil A."/>
            <person name="Chapman S.B."/>
            <person name="Priest M."/>
            <person name="Young S.K."/>
            <person name="Wortman J."/>
            <person name="Nusbaum C."/>
            <person name="Birren B."/>
        </authorList>
    </citation>
    <scope>NUCLEOTIDE SEQUENCE [LARGE SCALE GENOMIC DNA]</scope>
    <source>
        <strain evidence="3">CBS 173.52</strain>
    </source>
</reference>
<name>A0A0D2H1C3_CLAB1</name>
<keyword evidence="1" id="KW-0175">Coiled coil</keyword>
<protein>
    <submittedName>
        <fullName evidence="3">Uncharacterized protein</fullName>
    </submittedName>
</protein>
<feature type="region of interest" description="Disordered" evidence="2">
    <location>
        <begin position="31"/>
        <end position="87"/>
    </location>
</feature>
<dbReference type="GeneID" id="27705238"/>
<gene>
    <name evidence="3" type="ORF">Z519_12310</name>
</gene>
<feature type="compositionally biased region" description="Polar residues" evidence="2">
    <location>
        <begin position="57"/>
        <end position="70"/>
    </location>
</feature>
<dbReference type="AlphaFoldDB" id="A0A0D2H1C3"/>
<evidence type="ECO:0000313" key="4">
    <source>
        <dbReference type="Proteomes" id="UP000053789"/>
    </source>
</evidence>
<evidence type="ECO:0000313" key="3">
    <source>
        <dbReference type="EMBL" id="KIW87013.1"/>
    </source>
</evidence>
<sequence>MDNDFFNSSVFELDQAPVGHSFTSGVIPSTRDVSQGRFQNPECATDTYEPARDRRTTNQTRKGATQQFKASTRVPPSRLKSGNWDVAQRAPQVRNMIDERIDDLEKIQAHILEELQQLQHKLDRIETKLAEWQKTRQESESSSEMMMQVAQAASVALNSVLGNPLASNTAD</sequence>
<dbReference type="VEuPathDB" id="FungiDB:Z519_12310"/>
<feature type="coiled-coil region" evidence="1">
    <location>
        <begin position="101"/>
        <end position="142"/>
    </location>
</feature>
<dbReference type="HOGENOM" id="CLU_1562712_0_0_1"/>
<keyword evidence="4" id="KW-1185">Reference proteome</keyword>
<accession>A0A0D2H1C3</accession>
<organism evidence="3 4">
    <name type="scientific">Cladophialophora bantiana (strain ATCC 10958 / CBS 173.52 / CDC B-1940 / NIH 8579)</name>
    <name type="common">Xylohypha bantiana</name>
    <dbReference type="NCBI Taxonomy" id="1442370"/>
    <lineage>
        <taxon>Eukaryota</taxon>
        <taxon>Fungi</taxon>
        <taxon>Dikarya</taxon>
        <taxon>Ascomycota</taxon>
        <taxon>Pezizomycotina</taxon>
        <taxon>Eurotiomycetes</taxon>
        <taxon>Chaetothyriomycetidae</taxon>
        <taxon>Chaetothyriales</taxon>
        <taxon>Herpotrichiellaceae</taxon>
        <taxon>Cladophialophora</taxon>
    </lineage>
</organism>
<dbReference type="RefSeq" id="XP_016613682.1">
    <property type="nucleotide sequence ID" value="XM_016770016.1"/>
</dbReference>
<evidence type="ECO:0000256" key="2">
    <source>
        <dbReference type="SAM" id="MobiDB-lite"/>
    </source>
</evidence>